<keyword evidence="2" id="KW-1185">Reference proteome</keyword>
<dbReference type="EMBL" id="CACTIH010009325">
    <property type="protein sequence ID" value="CAA3029673.1"/>
    <property type="molecule type" value="Genomic_DNA"/>
</dbReference>
<dbReference type="Proteomes" id="UP000594638">
    <property type="component" value="Unassembled WGS sequence"/>
</dbReference>
<reference evidence="1 2" key="1">
    <citation type="submission" date="2019-12" db="EMBL/GenBank/DDBJ databases">
        <authorList>
            <person name="Alioto T."/>
            <person name="Alioto T."/>
            <person name="Gomez Garrido J."/>
        </authorList>
    </citation>
    <scope>NUCLEOTIDE SEQUENCE [LARGE SCALE GENOMIC DNA]</scope>
</reference>
<sequence length="83" mass="9129">RVDSETSTTKGTTGLRREPFVNTLQVKAVVAMRQHSHCIAVKKSPEAYTALRFKVTGGPSGQVKRWQAVVERGRGRHAGRKGI</sequence>
<name>A0A8S0V895_OLEEU</name>
<feature type="non-terminal residue" evidence="1">
    <location>
        <position position="1"/>
    </location>
</feature>
<protein>
    <submittedName>
        <fullName evidence="1">Uncharacterized protein</fullName>
    </submittedName>
</protein>
<dbReference type="Gramene" id="OE9A016414T1">
    <property type="protein sequence ID" value="OE9A016414C1"/>
    <property type="gene ID" value="OE9A016414"/>
</dbReference>
<comment type="caution">
    <text evidence="1">The sequence shown here is derived from an EMBL/GenBank/DDBJ whole genome shotgun (WGS) entry which is preliminary data.</text>
</comment>
<gene>
    <name evidence="1" type="ORF">OLEA9_A016414</name>
</gene>
<evidence type="ECO:0000313" key="1">
    <source>
        <dbReference type="EMBL" id="CAA3029673.1"/>
    </source>
</evidence>
<evidence type="ECO:0000313" key="2">
    <source>
        <dbReference type="Proteomes" id="UP000594638"/>
    </source>
</evidence>
<proteinExistence type="predicted"/>
<accession>A0A8S0V895</accession>
<dbReference type="AlphaFoldDB" id="A0A8S0V895"/>
<organism evidence="1 2">
    <name type="scientific">Olea europaea subsp. europaea</name>
    <dbReference type="NCBI Taxonomy" id="158383"/>
    <lineage>
        <taxon>Eukaryota</taxon>
        <taxon>Viridiplantae</taxon>
        <taxon>Streptophyta</taxon>
        <taxon>Embryophyta</taxon>
        <taxon>Tracheophyta</taxon>
        <taxon>Spermatophyta</taxon>
        <taxon>Magnoliopsida</taxon>
        <taxon>eudicotyledons</taxon>
        <taxon>Gunneridae</taxon>
        <taxon>Pentapetalae</taxon>
        <taxon>asterids</taxon>
        <taxon>lamiids</taxon>
        <taxon>Lamiales</taxon>
        <taxon>Oleaceae</taxon>
        <taxon>Oleeae</taxon>
        <taxon>Olea</taxon>
    </lineage>
</organism>